<feature type="compositionally biased region" description="Low complexity" evidence="3">
    <location>
        <begin position="28"/>
        <end position="50"/>
    </location>
</feature>
<dbReference type="Proteomes" id="UP000316181">
    <property type="component" value="Unassembled WGS sequence"/>
</dbReference>
<dbReference type="RefSeq" id="WP_142111176.1">
    <property type="nucleotide sequence ID" value="NZ_BAAATB010000008.1"/>
</dbReference>
<evidence type="ECO:0000313" key="6">
    <source>
        <dbReference type="EMBL" id="TQK75825.1"/>
    </source>
</evidence>
<dbReference type="InterPro" id="IPR050248">
    <property type="entry name" value="Polysacc_deacetylase_ArnD"/>
</dbReference>
<keyword evidence="1" id="KW-0479">Metal-binding</keyword>
<feature type="compositionally biased region" description="Low complexity" evidence="3">
    <location>
        <begin position="118"/>
        <end position="148"/>
    </location>
</feature>
<feature type="domain" description="NodB homology" evidence="5">
    <location>
        <begin position="160"/>
        <end position="336"/>
    </location>
</feature>
<feature type="signal peptide" evidence="4">
    <location>
        <begin position="1"/>
        <end position="30"/>
    </location>
</feature>
<dbReference type="GO" id="GO:0005975">
    <property type="term" value="P:carbohydrate metabolic process"/>
    <property type="evidence" value="ECO:0007669"/>
    <property type="project" value="InterPro"/>
</dbReference>
<proteinExistence type="predicted"/>
<dbReference type="Pfam" id="PF01522">
    <property type="entry name" value="Polysacc_deac_1"/>
    <property type="match status" value="1"/>
</dbReference>
<accession>A0A542SMV1</accession>
<keyword evidence="4" id="KW-0732">Signal</keyword>
<reference evidence="6 7" key="1">
    <citation type="submission" date="2019-06" db="EMBL/GenBank/DDBJ databases">
        <title>Sequencing the genomes of 1000 actinobacteria strains.</title>
        <authorList>
            <person name="Klenk H.-P."/>
        </authorList>
    </citation>
    <scope>NUCLEOTIDE SEQUENCE [LARGE SCALE GENOMIC DNA]</scope>
    <source>
        <strain evidence="6 7">DSM 10596</strain>
    </source>
</reference>
<dbReference type="PROSITE" id="PS51677">
    <property type="entry name" value="NODB"/>
    <property type="match status" value="1"/>
</dbReference>
<dbReference type="PANTHER" id="PTHR10587">
    <property type="entry name" value="GLYCOSYL TRANSFERASE-RELATED"/>
    <property type="match status" value="1"/>
</dbReference>
<dbReference type="SUPFAM" id="SSF88713">
    <property type="entry name" value="Glycoside hydrolase/deacetylase"/>
    <property type="match status" value="1"/>
</dbReference>
<evidence type="ECO:0000256" key="2">
    <source>
        <dbReference type="ARBA" id="ARBA00022801"/>
    </source>
</evidence>
<evidence type="ECO:0000313" key="7">
    <source>
        <dbReference type="Proteomes" id="UP000316181"/>
    </source>
</evidence>
<evidence type="ECO:0000259" key="5">
    <source>
        <dbReference type="PROSITE" id="PS51677"/>
    </source>
</evidence>
<dbReference type="EMBL" id="VFNV01000001">
    <property type="protein sequence ID" value="TQK75825.1"/>
    <property type="molecule type" value="Genomic_DNA"/>
</dbReference>
<comment type="caution">
    <text evidence="6">The sequence shown here is derived from an EMBL/GenBank/DDBJ whole genome shotgun (WGS) entry which is preliminary data.</text>
</comment>
<organism evidence="6 7">
    <name type="scientific">Rarobacter incanus</name>
    <dbReference type="NCBI Taxonomy" id="153494"/>
    <lineage>
        <taxon>Bacteria</taxon>
        <taxon>Bacillati</taxon>
        <taxon>Actinomycetota</taxon>
        <taxon>Actinomycetes</taxon>
        <taxon>Micrococcales</taxon>
        <taxon>Rarobacteraceae</taxon>
        <taxon>Rarobacter</taxon>
    </lineage>
</organism>
<keyword evidence="2" id="KW-0378">Hydrolase</keyword>
<dbReference type="CDD" id="cd10917">
    <property type="entry name" value="CE4_NodB_like_6s_7s"/>
    <property type="match status" value="1"/>
</dbReference>
<feature type="chain" id="PRO_5021942970" evidence="4">
    <location>
        <begin position="31"/>
        <end position="360"/>
    </location>
</feature>
<feature type="region of interest" description="Disordered" evidence="3">
    <location>
        <begin position="25"/>
        <end position="150"/>
    </location>
</feature>
<gene>
    <name evidence="6" type="ORF">FB389_0464</name>
</gene>
<name>A0A542SMV1_9MICO</name>
<dbReference type="InterPro" id="IPR011330">
    <property type="entry name" value="Glyco_hydro/deAcase_b/a-brl"/>
</dbReference>
<feature type="compositionally biased region" description="Polar residues" evidence="3">
    <location>
        <begin position="51"/>
        <end position="86"/>
    </location>
</feature>
<dbReference type="AlphaFoldDB" id="A0A542SMV1"/>
<evidence type="ECO:0000256" key="3">
    <source>
        <dbReference type="SAM" id="MobiDB-lite"/>
    </source>
</evidence>
<dbReference type="GO" id="GO:0016810">
    <property type="term" value="F:hydrolase activity, acting on carbon-nitrogen (but not peptide) bonds"/>
    <property type="evidence" value="ECO:0007669"/>
    <property type="project" value="InterPro"/>
</dbReference>
<evidence type="ECO:0000256" key="4">
    <source>
        <dbReference type="SAM" id="SignalP"/>
    </source>
</evidence>
<dbReference type="GO" id="GO:0016020">
    <property type="term" value="C:membrane"/>
    <property type="evidence" value="ECO:0007669"/>
    <property type="project" value="TreeGrafter"/>
</dbReference>
<sequence length="360" mass="37451">MSFRNFRMGLAGVTTCVLLAAAGCSAPASGQSGTSHTAAATSSSAPTTAPMQSESDQEQGSPTAGDSASQPSSAAESGTDSPQDAGSRSAGATDDGTDQGGADSGRAPATTDDDDGTLADAKQSDAAASADDASAASTSASRSAAKSQTAKKRINCKKKKCIAITFDDGPGPYTEKLLRELKDAEVRATFFVVGSAAKKRPGVVRKIAQQGHEVGNHSWSHPYLPGLSAKKQAQQIDSTTRAITAAGVEAPTLLRPPYGAFNKTTSSIARKRAMSLAIWNVDTQDWRNRNAKATTKRALKGAKRGAIILMHDIHPTTVKAAPTIIKKLKKRGYTLVTVSELLGSQKSGTAYYHQPGTRLW</sequence>
<keyword evidence="7" id="KW-1185">Reference proteome</keyword>
<evidence type="ECO:0000256" key="1">
    <source>
        <dbReference type="ARBA" id="ARBA00022723"/>
    </source>
</evidence>
<protein>
    <submittedName>
        <fullName evidence="6">Peptidoglycan/xylan/chitin deacetylase (PgdA/CDA1 family)</fullName>
    </submittedName>
</protein>
<dbReference type="InterPro" id="IPR002509">
    <property type="entry name" value="NODB_dom"/>
</dbReference>
<dbReference type="PROSITE" id="PS51257">
    <property type="entry name" value="PROKAR_LIPOPROTEIN"/>
    <property type="match status" value="1"/>
</dbReference>
<dbReference type="GO" id="GO:0046872">
    <property type="term" value="F:metal ion binding"/>
    <property type="evidence" value="ECO:0007669"/>
    <property type="project" value="UniProtKB-KW"/>
</dbReference>
<dbReference type="OrthoDB" id="9815836at2"/>
<dbReference type="Gene3D" id="3.20.20.370">
    <property type="entry name" value="Glycoside hydrolase/deacetylase"/>
    <property type="match status" value="1"/>
</dbReference>
<dbReference type="PANTHER" id="PTHR10587:SF133">
    <property type="entry name" value="CHITIN DEACETYLASE 1-RELATED"/>
    <property type="match status" value="1"/>
</dbReference>